<dbReference type="InterPro" id="IPR036291">
    <property type="entry name" value="NAD(P)-bd_dom_sf"/>
</dbReference>
<dbReference type="GO" id="GO:0000166">
    <property type="term" value="F:nucleotide binding"/>
    <property type="evidence" value="ECO:0007669"/>
    <property type="project" value="InterPro"/>
</dbReference>
<dbReference type="Gene3D" id="3.30.360.10">
    <property type="entry name" value="Dihydrodipicolinate Reductase, domain 2"/>
    <property type="match status" value="1"/>
</dbReference>
<dbReference type="InterPro" id="IPR055170">
    <property type="entry name" value="GFO_IDH_MocA-like_dom"/>
</dbReference>
<evidence type="ECO:0000313" key="3">
    <source>
        <dbReference type="EMBL" id="MBB3931411.1"/>
    </source>
</evidence>
<name>A0A840ARD1_9HYPH</name>
<protein>
    <submittedName>
        <fullName evidence="3">Putative dehydrogenase</fullName>
    </submittedName>
</protein>
<dbReference type="Pfam" id="PF22725">
    <property type="entry name" value="GFO_IDH_MocA_C3"/>
    <property type="match status" value="1"/>
</dbReference>
<reference evidence="3 4" key="1">
    <citation type="submission" date="2020-08" db="EMBL/GenBank/DDBJ databases">
        <title>Genomic Encyclopedia of Type Strains, Phase IV (KMG-IV): sequencing the most valuable type-strain genomes for metagenomic binning, comparative biology and taxonomic classification.</title>
        <authorList>
            <person name="Goeker M."/>
        </authorList>
    </citation>
    <scope>NUCLEOTIDE SEQUENCE [LARGE SCALE GENOMIC DNA]</scope>
    <source>
        <strain evidence="3 4">DSM 25966</strain>
    </source>
</reference>
<sequence>MTTSARIRAAVLSAGAWSQSSHLPTLAGDARVELVALSSPNAAMAEKLATEFGVKRAFADWRDALEEKPDIVVVSSPPVAHEEQVVAALRAGAHVLVEKPFALDGVAAYRMRDAAREVGRTLLVGFGWPAAPIFALARALIEAGEVGPVEHLTMHLAVNTRALLFGGSDGGWGGALESGAATYTDARVSGGGSAAVSMSHQLGLIEWLTGEPIVAVSASTWPPGRAIDVHTSVNADFANGGSAAISSASTHPYLARPQWHMALYGGRGQIWLDSVSDQLRLVRANGEVVTFGDPQASGLYDAGAPTKALIACAFGASPPAGLSADLAAHVVAVTDAIYASARDGRKHGIEAS</sequence>
<evidence type="ECO:0000313" key="4">
    <source>
        <dbReference type="Proteomes" id="UP000553963"/>
    </source>
</evidence>
<organism evidence="3 4">
    <name type="scientific">Kaistia hirudinis</name>
    <dbReference type="NCBI Taxonomy" id="1293440"/>
    <lineage>
        <taxon>Bacteria</taxon>
        <taxon>Pseudomonadati</taxon>
        <taxon>Pseudomonadota</taxon>
        <taxon>Alphaproteobacteria</taxon>
        <taxon>Hyphomicrobiales</taxon>
        <taxon>Kaistiaceae</taxon>
        <taxon>Kaistia</taxon>
    </lineage>
</organism>
<dbReference type="InterPro" id="IPR051450">
    <property type="entry name" value="Gfo/Idh/MocA_Oxidoreductases"/>
</dbReference>
<dbReference type="SUPFAM" id="SSF55347">
    <property type="entry name" value="Glyceraldehyde-3-phosphate dehydrogenase-like, C-terminal domain"/>
    <property type="match status" value="1"/>
</dbReference>
<evidence type="ECO:0000259" key="1">
    <source>
        <dbReference type="Pfam" id="PF01408"/>
    </source>
</evidence>
<dbReference type="PANTHER" id="PTHR43377:SF1">
    <property type="entry name" value="BILIVERDIN REDUCTASE A"/>
    <property type="match status" value="1"/>
</dbReference>
<gene>
    <name evidence="3" type="ORF">GGR25_002461</name>
</gene>
<dbReference type="Pfam" id="PF01408">
    <property type="entry name" value="GFO_IDH_MocA"/>
    <property type="match status" value="1"/>
</dbReference>
<dbReference type="AlphaFoldDB" id="A0A840ARD1"/>
<feature type="domain" description="GFO/IDH/MocA-like oxidoreductase" evidence="2">
    <location>
        <begin position="134"/>
        <end position="270"/>
    </location>
</feature>
<dbReference type="Gene3D" id="3.40.50.720">
    <property type="entry name" value="NAD(P)-binding Rossmann-like Domain"/>
    <property type="match status" value="1"/>
</dbReference>
<accession>A0A840ARD1</accession>
<evidence type="ECO:0000259" key="2">
    <source>
        <dbReference type="Pfam" id="PF22725"/>
    </source>
</evidence>
<dbReference type="InterPro" id="IPR000683">
    <property type="entry name" value="Gfo/Idh/MocA-like_OxRdtase_N"/>
</dbReference>
<dbReference type="EMBL" id="JACIDS010000003">
    <property type="protein sequence ID" value="MBB3931411.1"/>
    <property type="molecule type" value="Genomic_DNA"/>
</dbReference>
<comment type="caution">
    <text evidence="3">The sequence shown here is derived from an EMBL/GenBank/DDBJ whole genome shotgun (WGS) entry which is preliminary data.</text>
</comment>
<dbReference type="Proteomes" id="UP000553963">
    <property type="component" value="Unassembled WGS sequence"/>
</dbReference>
<proteinExistence type="predicted"/>
<dbReference type="RefSeq" id="WP_183399055.1">
    <property type="nucleotide sequence ID" value="NZ_JACIDS010000003.1"/>
</dbReference>
<keyword evidence="4" id="KW-1185">Reference proteome</keyword>
<dbReference type="SUPFAM" id="SSF51735">
    <property type="entry name" value="NAD(P)-binding Rossmann-fold domains"/>
    <property type="match status" value="1"/>
</dbReference>
<dbReference type="PANTHER" id="PTHR43377">
    <property type="entry name" value="BILIVERDIN REDUCTASE A"/>
    <property type="match status" value="1"/>
</dbReference>
<feature type="domain" description="Gfo/Idh/MocA-like oxidoreductase N-terminal" evidence="1">
    <location>
        <begin position="8"/>
        <end position="126"/>
    </location>
</feature>